<keyword evidence="7" id="KW-1185">Reference proteome</keyword>
<comment type="caution">
    <text evidence="6">The sequence shown here is derived from an EMBL/GenBank/DDBJ whole genome shotgun (WGS) entry which is preliminary data.</text>
</comment>
<evidence type="ECO:0000256" key="4">
    <source>
        <dbReference type="ARBA" id="ARBA00022989"/>
    </source>
</evidence>
<dbReference type="AlphaFoldDB" id="A0ABD0VKJ0"/>
<organism evidence="6 7">
    <name type="scientific">Dendrobium thyrsiflorum</name>
    <name type="common">Pinecone-like raceme dendrobium</name>
    <name type="synonym">Orchid</name>
    <dbReference type="NCBI Taxonomy" id="117978"/>
    <lineage>
        <taxon>Eukaryota</taxon>
        <taxon>Viridiplantae</taxon>
        <taxon>Streptophyta</taxon>
        <taxon>Embryophyta</taxon>
        <taxon>Tracheophyta</taxon>
        <taxon>Spermatophyta</taxon>
        <taxon>Magnoliopsida</taxon>
        <taxon>Liliopsida</taxon>
        <taxon>Asparagales</taxon>
        <taxon>Orchidaceae</taxon>
        <taxon>Epidendroideae</taxon>
        <taxon>Malaxideae</taxon>
        <taxon>Dendrobiinae</taxon>
        <taxon>Dendrobium</taxon>
    </lineage>
</organism>
<keyword evidence="3" id="KW-0812">Transmembrane</keyword>
<keyword evidence="4" id="KW-1133">Transmembrane helix</keyword>
<protein>
    <submittedName>
        <fullName evidence="6">Uncharacterized protein</fullName>
    </submittedName>
</protein>
<comment type="similarity">
    <text evidence="2">Belongs to the Cold-regulated 413 protein family.</text>
</comment>
<dbReference type="PANTHER" id="PTHR33596">
    <property type="entry name" value="COLD-REGULATED 413 PLASMA MEMBRANE PROTEIN 2"/>
    <property type="match status" value="1"/>
</dbReference>
<dbReference type="InterPro" id="IPR008892">
    <property type="entry name" value="COR413"/>
</dbReference>
<evidence type="ECO:0000313" key="6">
    <source>
        <dbReference type="EMBL" id="KAL0925682.1"/>
    </source>
</evidence>
<dbReference type="GO" id="GO:0016020">
    <property type="term" value="C:membrane"/>
    <property type="evidence" value="ECO:0007669"/>
    <property type="project" value="UniProtKB-SubCell"/>
</dbReference>
<evidence type="ECO:0000256" key="1">
    <source>
        <dbReference type="ARBA" id="ARBA00004141"/>
    </source>
</evidence>
<accession>A0ABD0VKJ0</accession>
<keyword evidence="5" id="KW-0472">Membrane</keyword>
<evidence type="ECO:0000313" key="7">
    <source>
        <dbReference type="Proteomes" id="UP001552299"/>
    </source>
</evidence>
<sequence length="182" mass="20038">MELFRSHFNASVLLPKNACGSPARSLRTSMHFSGDTSSLRFGWQTSVFRRQKHCRGNTCYTKAALNHGTLQWVSAVASAALMFSKGTAIQKSFLVPIFALQAPPAVISWIKGRYGTWAAFIVLLVRLFYLIPGELELPFLTMLLVISAPYEAIDLRKHASVSVRGTVLKMCMLLAESGGTDP</sequence>
<dbReference type="PANTHER" id="PTHR33596:SF17">
    <property type="entry name" value="COLD-REGULATED 413 INNER MEMBRANE PROTEIN 1, CHLOROPLASTIC-RELATED"/>
    <property type="match status" value="1"/>
</dbReference>
<reference evidence="6 7" key="1">
    <citation type="journal article" date="2024" name="Plant Biotechnol. J.">
        <title>Dendrobium thyrsiflorum genome and its molecular insights into genes involved in important horticultural traits.</title>
        <authorList>
            <person name="Chen B."/>
            <person name="Wang J.Y."/>
            <person name="Zheng P.J."/>
            <person name="Li K.L."/>
            <person name="Liang Y.M."/>
            <person name="Chen X.F."/>
            <person name="Zhang C."/>
            <person name="Zhao X."/>
            <person name="He X."/>
            <person name="Zhang G.Q."/>
            <person name="Liu Z.J."/>
            <person name="Xu Q."/>
        </authorList>
    </citation>
    <scope>NUCLEOTIDE SEQUENCE [LARGE SCALE GENOMIC DNA]</scope>
    <source>
        <strain evidence="6">GZMU011</strain>
    </source>
</reference>
<dbReference type="Proteomes" id="UP001552299">
    <property type="component" value="Unassembled WGS sequence"/>
</dbReference>
<comment type="subcellular location">
    <subcellularLocation>
        <location evidence="1">Membrane</location>
        <topology evidence="1">Multi-pass membrane protein</topology>
    </subcellularLocation>
</comment>
<gene>
    <name evidence="6" type="ORF">M5K25_004046</name>
</gene>
<dbReference type="EMBL" id="JANQDX010000004">
    <property type="protein sequence ID" value="KAL0925682.1"/>
    <property type="molecule type" value="Genomic_DNA"/>
</dbReference>
<name>A0ABD0VKJ0_DENTH</name>
<evidence type="ECO:0000256" key="2">
    <source>
        <dbReference type="ARBA" id="ARBA00005852"/>
    </source>
</evidence>
<evidence type="ECO:0000256" key="3">
    <source>
        <dbReference type="ARBA" id="ARBA00022692"/>
    </source>
</evidence>
<dbReference type="Pfam" id="PF05562">
    <property type="entry name" value="WCOR413"/>
    <property type="match status" value="1"/>
</dbReference>
<proteinExistence type="inferred from homology"/>
<evidence type="ECO:0000256" key="5">
    <source>
        <dbReference type="ARBA" id="ARBA00023136"/>
    </source>
</evidence>